<organism evidence="1 2">
    <name type="scientific">Paramecium pentaurelia</name>
    <dbReference type="NCBI Taxonomy" id="43138"/>
    <lineage>
        <taxon>Eukaryota</taxon>
        <taxon>Sar</taxon>
        <taxon>Alveolata</taxon>
        <taxon>Ciliophora</taxon>
        <taxon>Intramacronucleata</taxon>
        <taxon>Oligohymenophorea</taxon>
        <taxon>Peniculida</taxon>
        <taxon>Parameciidae</taxon>
        <taxon>Paramecium</taxon>
    </lineage>
</organism>
<comment type="caution">
    <text evidence="1">The sequence shown here is derived from an EMBL/GenBank/DDBJ whole genome shotgun (WGS) entry which is preliminary data.</text>
</comment>
<dbReference type="EMBL" id="CAJJDO010000052">
    <property type="protein sequence ID" value="CAD8169863.1"/>
    <property type="molecule type" value="Genomic_DNA"/>
</dbReference>
<protein>
    <submittedName>
        <fullName evidence="1">Uncharacterized protein</fullName>
    </submittedName>
</protein>
<gene>
    <name evidence="1" type="ORF">PPENT_87.1.T0520011</name>
</gene>
<dbReference type="AlphaFoldDB" id="A0A8S1V030"/>
<dbReference type="Proteomes" id="UP000689195">
    <property type="component" value="Unassembled WGS sequence"/>
</dbReference>
<evidence type="ECO:0000313" key="1">
    <source>
        <dbReference type="EMBL" id="CAD8169863.1"/>
    </source>
</evidence>
<keyword evidence="2" id="KW-1185">Reference proteome</keyword>
<sequence>MIKKFLFSNCVEITKSIIDNGIIFNNYQKYIFFQTNITLLVKKLTQKLQLKQQKKFKFFQ</sequence>
<reference evidence="1" key="1">
    <citation type="submission" date="2021-01" db="EMBL/GenBank/DDBJ databases">
        <authorList>
            <consortium name="Genoscope - CEA"/>
            <person name="William W."/>
        </authorList>
    </citation>
    <scope>NUCLEOTIDE SEQUENCE</scope>
</reference>
<evidence type="ECO:0000313" key="2">
    <source>
        <dbReference type="Proteomes" id="UP000689195"/>
    </source>
</evidence>
<proteinExistence type="predicted"/>
<accession>A0A8S1V030</accession>
<name>A0A8S1V030_9CILI</name>